<evidence type="ECO:0000313" key="3">
    <source>
        <dbReference type="Proteomes" id="UP001228049"/>
    </source>
</evidence>
<sequence length="93" mass="9716">CVGRPQGVCEGDPPGAEENSPAKSSLELGGYQGFKGKALYPGTFSTGWDEQMSHECLRLLHPDQVSAHSQLRARAALGKAAGRRAAVGNPVSP</sequence>
<dbReference type="AlphaFoldDB" id="A0AAD9BZF5"/>
<dbReference type="Proteomes" id="UP001228049">
    <property type="component" value="Unassembled WGS sequence"/>
</dbReference>
<keyword evidence="3" id="KW-1185">Reference proteome</keyword>
<feature type="region of interest" description="Disordered" evidence="1">
    <location>
        <begin position="1"/>
        <end position="28"/>
    </location>
</feature>
<feature type="non-terminal residue" evidence="2">
    <location>
        <position position="93"/>
    </location>
</feature>
<reference evidence="2" key="1">
    <citation type="submission" date="2023-04" db="EMBL/GenBank/DDBJ databases">
        <title>Chromosome-level genome of Chaenocephalus aceratus.</title>
        <authorList>
            <person name="Park H."/>
        </authorList>
    </citation>
    <scope>NUCLEOTIDE SEQUENCE</scope>
    <source>
        <strain evidence="2">DE</strain>
        <tissue evidence="2">Muscle</tissue>
    </source>
</reference>
<protein>
    <submittedName>
        <fullName evidence="2">ZZ-type zinc finger-containing protein 3</fullName>
    </submittedName>
</protein>
<dbReference type="EMBL" id="JASDAP010000015">
    <property type="protein sequence ID" value="KAK1891398.1"/>
    <property type="molecule type" value="Genomic_DNA"/>
</dbReference>
<comment type="caution">
    <text evidence="2">The sequence shown here is derived from an EMBL/GenBank/DDBJ whole genome shotgun (WGS) entry which is preliminary data.</text>
</comment>
<accession>A0AAD9BZF5</accession>
<evidence type="ECO:0000256" key="1">
    <source>
        <dbReference type="SAM" id="MobiDB-lite"/>
    </source>
</evidence>
<name>A0AAD9BZF5_DISEL</name>
<proteinExistence type="predicted"/>
<evidence type="ECO:0000313" key="2">
    <source>
        <dbReference type="EMBL" id="KAK1891398.1"/>
    </source>
</evidence>
<organism evidence="2 3">
    <name type="scientific">Dissostichus eleginoides</name>
    <name type="common">Patagonian toothfish</name>
    <name type="synonym">Dissostichus amissus</name>
    <dbReference type="NCBI Taxonomy" id="100907"/>
    <lineage>
        <taxon>Eukaryota</taxon>
        <taxon>Metazoa</taxon>
        <taxon>Chordata</taxon>
        <taxon>Craniata</taxon>
        <taxon>Vertebrata</taxon>
        <taxon>Euteleostomi</taxon>
        <taxon>Actinopterygii</taxon>
        <taxon>Neopterygii</taxon>
        <taxon>Teleostei</taxon>
        <taxon>Neoteleostei</taxon>
        <taxon>Acanthomorphata</taxon>
        <taxon>Eupercaria</taxon>
        <taxon>Perciformes</taxon>
        <taxon>Notothenioidei</taxon>
        <taxon>Nototheniidae</taxon>
        <taxon>Dissostichus</taxon>
    </lineage>
</organism>
<gene>
    <name evidence="2" type="ORF">KUDE01_010226</name>
</gene>
<feature type="non-terminal residue" evidence="2">
    <location>
        <position position="1"/>
    </location>
</feature>